<evidence type="ECO:0000313" key="8">
    <source>
        <dbReference type="EMBL" id="ADV42455.1"/>
    </source>
</evidence>
<dbReference type="Proteomes" id="UP000008630">
    <property type="component" value="Chromosome"/>
</dbReference>
<proteinExistence type="inferred from homology"/>
<evidence type="ECO:0000256" key="2">
    <source>
        <dbReference type="ARBA" id="ARBA00007248"/>
    </source>
</evidence>
<organism evidence="8 9">
    <name type="scientific">Bacteroides helcogenes (strain ATCC 35417 / DSM 20613 / JCM 6297 / CCUG 15421 / P 36-108)</name>
    <dbReference type="NCBI Taxonomy" id="693979"/>
    <lineage>
        <taxon>Bacteria</taxon>
        <taxon>Pseudomonadati</taxon>
        <taxon>Bacteroidota</taxon>
        <taxon>Bacteroidia</taxon>
        <taxon>Bacteroidales</taxon>
        <taxon>Bacteroidaceae</taxon>
        <taxon>Bacteroides</taxon>
    </lineage>
</organism>
<sequence>MERIQKRMTENGRSSRINAVRKTVFSACAAVITLAAVFLQTACVKDELYNTPHPDKGAVQITTDWTGRSSDAVLPESYILRIGSVEPATRSTGGEEQTVSGETNLFKSLLTPSTQHLLVYHQADGITINGTTATVNTLEDGTLNPMPGFLFSAAKELTIPKDDTLKVTVPMMQHIRTLTLTLKLNNGDEQRIAGTTATLTGIAPSVDLTTGNVAATEGKAVVPVFTLGTAAYGKARAGTSASPSVACKTTRATGNPVLAASLRLLGVMTGEKQELNIAVALTNGTVQTIKTDLTEALKNFGSGEIEPLFLDATLTLPAELGVSATISDWNTVDNGGITVN</sequence>
<dbReference type="GO" id="GO:0009279">
    <property type="term" value="C:cell outer membrane"/>
    <property type="evidence" value="ECO:0007669"/>
    <property type="project" value="UniProtKB-SubCell"/>
</dbReference>
<evidence type="ECO:0000256" key="1">
    <source>
        <dbReference type="ARBA" id="ARBA00004442"/>
    </source>
</evidence>
<keyword evidence="3" id="KW-0732">Signal</keyword>
<keyword evidence="5" id="KW-0564">Palmitate</keyword>
<dbReference type="RefSeq" id="WP_013546072.1">
    <property type="nucleotide sequence ID" value="NC_014933.1"/>
</dbReference>
<gene>
    <name evidence="8" type="ordered locus">Bache_0428</name>
</gene>
<dbReference type="EMBL" id="CP002352">
    <property type="protein sequence ID" value="ADV42455.1"/>
    <property type="molecule type" value="Genomic_DNA"/>
</dbReference>
<comment type="similarity">
    <text evidence="2">Belongs to the bacteroidetes fimbrillin superfamily. FimB/Mfa2 family.</text>
</comment>
<evidence type="ECO:0000313" key="9">
    <source>
        <dbReference type="Proteomes" id="UP000008630"/>
    </source>
</evidence>
<name>E6SVE5_BACT6</name>
<keyword evidence="9" id="KW-1185">Reference proteome</keyword>
<dbReference type="InterPro" id="IPR014941">
    <property type="entry name" value="FimB/Mfa2/Mfa3"/>
</dbReference>
<dbReference type="Pfam" id="PF08842">
    <property type="entry name" value="Mfa2"/>
    <property type="match status" value="1"/>
</dbReference>
<keyword evidence="4" id="KW-0472">Membrane</keyword>
<dbReference type="AlphaFoldDB" id="E6SVE5"/>
<reference key="1">
    <citation type="submission" date="2010-11" db="EMBL/GenBank/DDBJ databases">
        <title>The complete genome of Bacteroides helcogenes P 36-108.</title>
        <authorList>
            <consortium name="US DOE Joint Genome Institute (JGI-PGF)"/>
            <person name="Lucas S."/>
            <person name="Copeland A."/>
            <person name="Lapidus A."/>
            <person name="Bruce D."/>
            <person name="Goodwin L."/>
            <person name="Pitluck S."/>
            <person name="Kyrpides N."/>
            <person name="Mavromatis K."/>
            <person name="Ivanova N."/>
            <person name="Zeytun A."/>
            <person name="Brettin T."/>
            <person name="Detter J.C."/>
            <person name="Tapia R."/>
            <person name="Han C."/>
            <person name="Land M."/>
            <person name="Hauser L."/>
            <person name="Markowitz V."/>
            <person name="Cheng J.-F."/>
            <person name="Hugenholtz P."/>
            <person name="Woyke T."/>
            <person name="Wu D."/>
            <person name="Gronow S."/>
            <person name="Wellnitz S."/>
            <person name="Brambilla E."/>
            <person name="Klenk H.-P."/>
            <person name="Eisen J.A."/>
        </authorList>
    </citation>
    <scope>NUCLEOTIDE SEQUENCE</scope>
    <source>
        <strain>P 36-108</strain>
    </source>
</reference>
<protein>
    <submittedName>
        <fullName evidence="8">Uncharacterized protein</fullName>
    </submittedName>
</protein>
<reference evidence="8 9" key="2">
    <citation type="journal article" date="2011" name="Stand. Genomic Sci.">
        <title>Complete genome sequence of Bacteroides helcogenes type strain (P 36-108).</title>
        <authorList>
            <person name="Pati A."/>
            <person name="Gronow S."/>
            <person name="Zeytun A."/>
            <person name="Lapidus A."/>
            <person name="Nolan M."/>
            <person name="Hammon N."/>
            <person name="Deshpande S."/>
            <person name="Cheng J.F."/>
            <person name="Tapia R."/>
            <person name="Han C."/>
            <person name="Goodwin L."/>
            <person name="Pitluck S."/>
            <person name="Liolios K."/>
            <person name="Pagani I."/>
            <person name="Ivanova N."/>
            <person name="Mavromatis K."/>
            <person name="Chen A."/>
            <person name="Palaniappan K."/>
            <person name="Land M."/>
            <person name="Hauser L."/>
            <person name="Chang Y.J."/>
            <person name="Jeffries C.D."/>
            <person name="Detter J.C."/>
            <person name="Brambilla E."/>
            <person name="Rohde M."/>
            <person name="Goker M."/>
            <person name="Woyke T."/>
            <person name="Bristow J."/>
            <person name="Eisen J.A."/>
            <person name="Markowitz V."/>
            <person name="Hugenholtz P."/>
            <person name="Kyrpides N.C."/>
            <person name="Klenk H.P."/>
            <person name="Lucas S."/>
        </authorList>
    </citation>
    <scope>NUCLEOTIDE SEQUENCE [LARGE SCALE GENOMIC DNA]</scope>
    <source>
        <strain evidence="9">ATCC 35417 / DSM 20613 / JCM 6297 / CCUG 15421 / P 36-108</strain>
    </source>
</reference>
<dbReference type="HOGENOM" id="CLU_083544_0_0_10"/>
<evidence type="ECO:0000256" key="3">
    <source>
        <dbReference type="ARBA" id="ARBA00022729"/>
    </source>
</evidence>
<keyword evidence="7" id="KW-0449">Lipoprotein</keyword>
<dbReference type="KEGG" id="bhl:Bache_0428"/>
<dbReference type="STRING" id="693979.Bache_0428"/>
<evidence type="ECO:0000256" key="5">
    <source>
        <dbReference type="ARBA" id="ARBA00023139"/>
    </source>
</evidence>
<evidence type="ECO:0000256" key="7">
    <source>
        <dbReference type="ARBA" id="ARBA00023288"/>
    </source>
</evidence>
<comment type="subcellular location">
    <subcellularLocation>
        <location evidence="1">Cell outer membrane</location>
    </subcellularLocation>
</comment>
<evidence type="ECO:0000256" key="6">
    <source>
        <dbReference type="ARBA" id="ARBA00023237"/>
    </source>
</evidence>
<accession>E6SVE5</accession>
<dbReference type="eggNOG" id="ENOG50321N1">
    <property type="taxonomic scope" value="Bacteria"/>
</dbReference>
<keyword evidence="6" id="KW-0998">Cell outer membrane</keyword>
<evidence type="ECO:0000256" key="4">
    <source>
        <dbReference type="ARBA" id="ARBA00023136"/>
    </source>
</evidence>